<dbReference type="EMBL" id="BPLR01001348">
    <property type="protein sequence ID" value="GIZ01782.1"/>
    <property type="molecule type" value="Genomic_DNA"/>
</dbReference>
<accession>A0AAV4Y3E9</accession>
<evidence type="ECO:0000313" key="2">
    <source>
        <dbReference type="Proteomes" id="UP001054945"/>
    </source>
</evidence>
<gene>
    <name evidence="1" type="ORF">CEXT_232101</name>
</gene>
<keyword evidence="2" id="KW-1185">Reference proteome</keyword>
<dbReference type="AlphaFoldDB" id="A0AAV4Y3E9"/>
<organism evidence="1 2">
    <name type="scientific">Caerostris extrusa</name>
    <name type="common">Bark spider</name>
    <name type="synonym">Caerostris bankana</name>
    <dbReference type="NCBI Taxonomy" id="172846"/>
    <lineage>
        <taxon>Eukaryota</taxon>
        <taxon>Metazoa</taxon>
        <taxon>Ecdysozoa</taxon>
        <taxon>Arthropoda</taxon>
        <taxon>Chelicerata</taxon>
        <taxon>Arachnida</taxon>
        <taxon>Araneae</taxon>
        <taxon>Araneomorphae</taxon>
        <taxon>Entelegynae</taxon>
        <taxon>Araneoidea</taxon>
        <taxon>Araneidae</taxon>
        <taxon>Caerostris</taxon>
    </lineage>
</organism>
<comment type="caution">
    <text evidence="1">The sequence shown here is derived from an EMBL/GenBank/DDBJ whole genome shotgun (WGS) entry which is preliminary data.</text>
</comment>
<evidence type="ECO:0000313" key="1">
    <source>
        <dbReference type="EMBL" id="GIZ01782.1"/>
    </source>
</evidence>
<feature type="non-terminal residue" evidence="1">
    <location>
        <position position="1"/>
    </location>
</feature>
<name>A0AAV4Y3E9_CAEEX</name>
<proteinExistence type="predicted"/>
<protein>
    <submittedName>
        <fullName evidence="1">Uncharacterized protein</fullName>
    </submittedName>
</protein>
<sequence>IILAVLSVIQYASAIIPGGFGGDLGGSTGIEYGMGAPSLLLWPIRPTEMKLRPSGVNKEMPVGMSEEVTVTGTPRGLYRMVEYSAGQGGFQAAVKTNEPGVDGKENPADVIMNVQPVPAGIQDRYTRMS</sequence>
<dbReference type="Proteomes" id="UP001054945">
    <property type="component" value="Unassembled WGS sequence"/>
</dbReference>
<reference evidence="1 2" key="1">
    <citation type="submission" date="2021-06" db="EMBL/GenBank/DDBJ databases">
        <title>Caerostris extrusa draft genome.</title>
        <authorList>
            <person name="Kono N."/>
            <person name="Arakawa K."/>
        </authorList>
    </citation>
    <scope>NUCLEOTIDE SEQUENCE [LARGE SCALE GENOMIC DNA]</scope>
</reference>